<proteinExistence type="predicted"/>
<evidence type="ECO:0000259" key="1">
    <source>
        <dbReference type="Pfam" id="PF00027"/>
    </source>
</evidence>
<dbReference type="CDD" id="cd00038">
    <property type="entry name" value="CAP_ED"/>
    <property type="match status" value="1"/>
</dbReference>
<dbReference type="SUPFAM" id="SSF51206">
    <property type="entry name" value="cAMP-binding domain-like"/>
    <property type="match status" value="1"/>
</dbReference>
<dbReference type="InterPro" id="IPR000595">
    <property type="entry name" value="cNMP-bd_dom"/>
</dbReference>
<comment type="caution">
    <text evidence="2">The sequence shown here is derived from an EMBL/GenBank/DDBJ whole genome shotgun (WGS) entry which is preliminary data.</text>
</comment>
<dbReference type="Pfam" id="PF00027">
    <property type="entry name" value="cNMP_binding"/>
    <property type="match status" value="1"/>
</dbReference>
<dbReference type="InterPro" id="IPR018490">
    <property type="entry name" value="cNMP-bd_dom_sf"/>
</dbReference>
<dbReference type="AlphaFoldDB" id="A0AAE3QLJ4"/>
<protein>
    <submittedName>
        <fullName evidence="2">Crp/Fnr family transcriptional regulator</fullName>
    </submittedName>
</protein>
<dbReference type="RefSeq" id="WP_313979434.1">
    <property type="nucleotide sequence ID" value="NZ_JASJOS010000005.1"/>
</dbReference>
<organism evidence="2 3">
    <name type="scientific">Xanthocytophaga flava</name>
    <dbReference type="NCBI Taxonomy" id="3048013"/>
    <lineage>
        <taxon>Bacteria</taxon>
        <taxon>Pseudomonadati</taxon>
        <taxon>Bacteroidota</taxon>
        <taxon>Cytophagia</taxon>
        <taxon>Cytophagales</taxon>
        <taxon>Rhodocytophagaceae</taxon>
        <taxon>Xanthocytophaga</taxon>
    </lineage>
</organism>
<feature type="domain" description="Cyclic nucleotide-binding" evidence="1">
    <location>
        <begin position="28"/>
        <end position="113"/>
    </location>
</feature>
<reference evidence="2" key="1">
    <citation type="submission" date="2023-05" db="EMBL/GenBank/DDBJ databases">
        <authorList>
            <person name="Zhang X."/>
        </authorList>
    </citation>
    <scope>NUCLEOTIDE SEQUENCE</scope>
    <source>
        <strain evidence="2">YF14B1</strain>
    </source>
</reference>
<dbReference type="Proteomes" id="UP001241110">
    <property type="component" value="Unassembled WGS sequence"/>
</dbReference>
<dbReference type="Gene3D" id="2.60.120.10">
    <property type="entry name" value="Jelly Rolls"/>
    <property type="match status" value="1"/>
</dbReference>
<gene>
    <name evidence="2" type="ORF">QNI16_13645</name>
</gene>
<evidence type="ECO:0000313" key="3">
    <source>
        <dbReference type="Proteomes" id="UP001241110"/>
    </source>
</evidence>
<accession>A0AAE3QLJ4</accession>
<sequence>MELIQYLESYKPISKEDESLIAGAFERLEFKEGAMLSAVNQICKKLYFICDGILRIVSVSEKGNDITHFFLKENYFCTITNSFNNQIVAQEGIQAATDVEVLAIGKEELSELYLQVPHIKEVIQKVMQETLLQKVQVRNTYQGLDATSRYKLFLMLQPEVAARVPLGYIASYLDITQQSLSRIRKNLSQSSYNQPTRP</sequence>
<name>A0AAE3QLJ4_9BACT</name>
<evidence type="ECO:0000313" key="2">
    <source>
        <dbReference type="EMBL" id="MDJ1481537.1"/>
    </source>
</evidence>
<dbReference type="InterPro" id="IPR014710">
    <property type="entry name" value="RmlC-like_jellyroll"/>
</dbReference>
<dbReference type="EMBL" id="JASJOS010000005">
    <property type="protein sequence ID" value="MDJ1481537.1"/>
    <property type="molecule type" value="Genomic_DNA"/>
</dbReference>